<evidence type="ECO:0000256" key="5">
    <source>
        <dbReference type="ARBA" id="ARBA00023295"/>
    </source>
</evidence>
<dbReference type="PANTHER" id="PTHR43730">
    <property type="entry name" value="BETA-MANNOSIDASE"/>
    <property type="match status" value="1"/>
</dbReference>
<dbReference type="InterPro" id="IPR050887">
    <property type="entry name" value="Beta-mannosidase_GH2"/>
</dbReference>
<reference evidence="12 13" key="1">
    <citation type="submission" date="2020-08" db="EMBL/GenBank/DDBJ databases">
        <title>Cohnella phylogeny.</title>
        <authorList>
            <person name="Dunlap C."/>
        </authorList>
    </citation>
    <scope>NUCLEOTIDE SEQUENCE [LARGE SCALE GENOMIC DNA]</scope>
    <source>
        <strain evidence="12 13">CBP 2801</strain>
    </source>
</reference>
<evidence type="ECO:0000256" key="1">
    <source>
        <dbReference type="ARBA" id="ARBA00000829"/>
    </source>
</evidence>
<dbReference type="PANTHER" id="PTHR43730:SF1">
    <property type="entry name" value="BETA-MANNOSIDASE"/>
    <property type="match status" value="1"/>
</dbReference>
<evidence type="ECO:0000256" key="3">
    <source>
        <dbReference type="ARBA" id="ARBA00012754"/>
    </source>
</evidence>
<evidence type="ECO:0000313" key="13">
    <source>
        <dbReference type="Proteomes" id="UP000564644"/>
    </source>
</evidence>
<dbReference type="SUPFAM" id="SSF51445">
    <property type="entry name" value="(Trans)glycosidases"/>
    <property type="match status" value="1"/>
</dbReference>
<dbReference type="InterPro" id="IPR054593">
    <property type="entry name" value="Beta-mannosidase-like_N2"/>
</dbReference>
<dbReference type="InterPro" id="IPR041447">
    <property type="entry name" value="Mannosidase_ig"/>
</dbReference>
<sequence length="871" mass="98958">MYGKKELSGPWLLRGSDGQRGGVKTFHLQETDEAKWMEASVPGEVHLELIKRGLIGEPTEGLNALAGRWVEENLWGYRTTFAAPDEAVAGHAWLVFEGLDYDAKIYLNEELVGGHDNFFRPCKLDVTGKLRRDNLLVVVLNGGLHAAGNRSVEGYYENSYDHVLHKRIWLRKPQCSFGWDWSARYVNVGIHKSAFLEWTDRARVDDIVVLADVNEAMDEGTVSVRVFAEGCGANPGMAEVTVRVSGRSETEQANEGCETQTCRPESELVKGGGEARTCCGETVRTFELAEGMKRLDAEVPVPKPRLWWPSGHGEPHLYEVTVQVRVGGELVCERVKRTGFRRLAVNQSPHPAGGRCFILEVNGKPIFAKGANFIPADMIFVRADRARYEGLIDRALEANFNFLRVWGGGVYETDDFYEACGERGIMVWQDFAFACAAYPTTDPAFMRNVKLEAVHNVRRLAHHPSLVMYCGNNENEWHTHRWDEDESEGIMYPDHAFYHHVLPRIVREEDPGRYYQPSSPYSPDALFPNDDSAGDQHPWSVGFDNTDFREYRGLTSRFPNEGGILGPTSLPAMHASMPEGQRHVLSFAWQQHDNALDSWFPLSAPDRQVREWTGLEARELSVEEYVYYGGLIQGEGLREYIDNFRRRMFDSASAIFWMFNDCWPSTRSWTIVDYFLNRTPSFYPVKRAFQPVSVVVVRESDHVRVFGINETDASWRGELHCGFFTLGGTYATDRRLAAEVPPNRSVCLAEFGAAEWDASGIRDTLAFARLMRDGETVARNRLMLPRFAEMNWLPVDVDVRRDGEYAVFRSDRFVWGACIDLNGDAPLPDNFFDVWPGLEHRIAWPRERELPRILYVGNAIKARQAEQNHNS</sequence>
<dbReference type="InterPro" id="IPR036156">
    <property type="entry name" value="Beta-gal/glucu_dom_sf"/>
</dbReference>
<dbReference type="InterPro" id="IPR017853">
    <property type="entry name" value="GH"/>
</dbReference>
<dbReference type="Proteomes" id="UP000564644">
    <property type="component" value="Unassembled WGS sequence"/>
</dbReference>
<proteinExistence type="inferred from homology"/>
<feature type="domain" description="Mannosidase Ig/CBM-like" evidence="10">
    <location>
        <begin position="702"/>
        <end position="782"/>
    </location>
</feature>
<dbReference type="Gene3D" id="2.60.120.260">
    <property type="entry name" value="Galactose-binding domain-like"/>
    <property type="match status" value="1"/>
</dbReference>
<dbReference type="AlphaFoldDB" id="A0A7X0SLB6"/>
<comment type="similarity">
    <text evidence="6">Belongs to the glycosyl hydrolase 2 family. Beta-mannosidase B subfamily.</text>
</comment>
<dbReference type="GO" id="GO:0005975">
    <property type="term" value="P:carbohydrate metabolic process"/>
    <property type="evidence" value="ECO:0007669"/>
    <property type="project" value="InterPro"/>
</dbReference>
<dbReference type="EMBL" id="JACJVO010000009">
    <property type="protein sequence ID" value="MBB6730919.1"/>
    <property type="molecule type" value="Genomic_DNA"/>
</dbReference>
<evidence type="ECO:0000256" key="2">
    <source>
        <dbReference type="ARBA" id="ARBA00004740"/>
    </source>
</evidence>
<dbReference type="GO" id="GO:0006516">
    <property type="term" value="P:glycoprotein catabolic process"/>
    <property type="evidence" value="ECO:0007669"/>
    <property type="project" value="TreeGrafter"/>
</dbReference>
<evidence type="ECO:0000256" key="7">
    <source>
        <dbReference type="ARBA" id="ARBA00041069"/>
    </source>
</evidence>
<evidence type="ECO:0000256" key="6">
    <source>
        <dbReference type="ARBA" id="ARBA00038429"/>
    </source>
</evidence>
<feature type="domain" description="Beta-mannosidase-like galactose-binding" evidence="11">
    <location>
        <begin position="27"/>
        <end position="192"/>
    </location>
</feature>
<dbReference type="InterPro" id="IPR013783">
    <property type="entry name" value="Ig-like_fold"/>
</dbReference>
<dbReference type="GO" id="GO:0004567">
    <property type="term" value="F:beta-mannosidase activity"/>
    <property type="evidence" value="ECO:0007669"/>
    <property type="project" value="UniProtKB-EC"/>
</dbReference>
<accession>A0A7X0SLB6</accession>
<protein>
    <recommendedName>
        <fullName evidence="7">Beta-mannosidase B</fullName>
        <ecNumber evidence="3">3.2.1.25</ecNumber>
    </recommendedName>
    <alternativeName>
        <fullName evidence="8">Mannanase B</fullName>
    </alternativeName>
</protein>
<evidence type="ECO:0000313" key="12">
    <source>
        <dbReference type="EMBL" id="MBB6730919.1"/>
    </source>
</evidence>
<evidence type="ECO:0000259" key="9">
    <source>
        <dbReference type="Pfam" id="PF00703"/>
    </source>
</evidence>
<dbReference type="EC" id="3.2.1.25" evidence="3"/>
<dbReference type="RefSeq" id="WP_185128573.1">
    <property type="nucleotide sequence ID" value="NZ_JACJVO010000009.1"/>
</dbReference>
<feature type="domain" description="Glycoside hydrolase family 2 immunoglobulin-like beta-sandwich" evidence="9">
    <location>
        <begin position="202"/>
        <end position="341"/>
    </location>
</feature>
<name>A0A7X0SLB6_9BACL</name>
<dbReference type="Gene3D" id="3.20.20.80">
    <property type="entry name" value="Glycosidases"/>
    <property type="match status" value="1"/>
</dbReference>
<evidence type="ECO:0000256" key="8">
    <source>
        <dbReference type="ARBA" id="ARBA00041614"/>
    </source>
</evidence>
<dbReference type="Gene3D" id="2.60.40.10">
    <property type="entry name" value="Immunoglobulins"/>
    <property type="match status" value="1"/>
</dbReference>
<dbReference type="InterPro" id="IPR006102">
    <property type="entry name" value="Ig-like_GH2"/>
</dbReference>
<gene>
    <name evidence="12" type="ORF">H7C18_08385</name>
</gene>
<dbReference type="Pfam" id="PF17786">
    <property type="entry name" value="Mannosidase_ig"/>
    <property type="match status" value="1"/>
</dbReference>
<keyword evidence="13" id="KW-1185">Reference proteome</keyword>
<dbReference type="Pfam" id="PF00703">
    <property type="entry name" value="Glyco_hydro_2"/>
    <property type="match status" value="1"/>
</dbReference>
<comment type="caution">
    <text evidence="12">The sequence shown here is derived from an EMBL/GenBank/DDBJ whole genome shotgun (WGS) entry which is preliminary data.</text>
</comment>
<dbReference type="SUPFAM" id="SSF49303">
    <property type="entry name" value="beta-Galactosidase/glucuronidase domain"/>
    <property type="match status" value="1"/>
</dbReference>
<comment type="catalytic activity">
    <reaction evidence="1">
        <text>Hydrolysis of terminal, non-reducing beta-D-mannose residues in beta-D-mannosides.</text>
        <dbReference type="EC" id="3.2.1.25"/>
    </reaction>
</comment>
<evidence type="ECO:0000256" key="4">
    <source>
        <dbReference type="ARBA" id="ARBA00022801"/>
    </source>
</evidence>
<evidence type="ECO:0000259" key="10">
    <source>
        <dbReference type="Pfam" id="PF17786"/>
    </source>
</evidence>
<comment type="pathway">
    <text evidence="2">Glycan metabolism; N-glycan degradation.</text>
</comment>
<organism evidence="12 13">
    <name type="scientific">Cohnella zeiphila</name>
    <dbReference type="NCBI Taxonomy" id="2761120"/>
    <lineage>
        <taxon>Bacteria</taxon>
        <taxon>Bacillati</taxon>
        <taxon>Bacillota</taxon>
        <taxon>Bacilli</taxon>
        <taxon>Bacillales</taxon>
        <taxon>Paenibacillaceae</taxon>
        <taxon>Cohnella</taxon>
    </lineage>
</organism>
<dbReference type="InterPro" id="IPR008979">
    <property type="entry name" value="Galactose-bd-like_sf"/>
</dbReference>
<evidence type="ECO:0000259" key="11">
    <source>
        <dbReference type="Pfam" id="PF22666"/>
    </source>
</evidence>
<dbReference type="SUPFAM" id="SSF49785">
    <property type="entry name" value="Galactose-binding domain-like"/>
    <property type="match status" value="1"/>
</dbReference>
<dbReference type="Pfam" id="PF22666">
    <property type="entry name" value="Glyco_hydro_2_N2"/>
    <property type="match status" value="1"/>
</dbReference>
<keyword evidence="4" id="KW-0378">Hydrolase</keyword>
<keyword evidence="5" id="KW-0326">Glycosidase</keyword>